<dbReference type="STRING" id="394193.SAMN04489732_103582"/>
<evidence type="ECO:0000313" key="2">
    <source>
        <dbReference type="Proteomes" id="UP000198582"/>
    </source>
</evidence>
<keyword evidence="2" id="KW-1185">Reference proteome</keyword>
<dbReference type="GO" id="GO:0016301">
    <property type="term" value="F:kinase activity"/>
    <property type="evidence" value="ECO:0007669"/>
    <property type="project" value="UniProtKB-KW"/>
</dbReference>
<keyword evidence="1" id="KW-0808">Transferase</keyword>
<evidence type="ECO:0000313" key="1">
    <source>
        <dbReference type="EMBL" id="SEP09040.1"/>
    </source>
</evidence>
<name>A0A1H8V0L1_9PSEU</name>
<dbReference type="Gene3D" id="3.40.50.300">
    <property type="entry name" value="P-loop containing nucleotide triphosphate hydrolases"/>
    <property type="match status" value="1"/>
</dbReference>
<dbReference type="InterPro" id="IPR027417">
    <property type="entry name" value="P-loop_NTPase"/>
</dbReference>
<sequence>MVWVTGSSGTGKSTVCAFLKSRGEPAFDADWDGYNHWVDRTTGQAVADPPDPVPAGWLDRFGWQISRAKVEALVAGMRGRTAFLCGLAENEAEVRDLFDLVVCLMVDNRTLRDRLLARTTNSFGKHPEELAAALEYNDRAKSAYRRLGATIVDGTRPPAEVTDAVLAATAR</sequence>
<protein>
    <submittedName>
        <fullName evidence="1">Dephospho-CoA kinase</fullName>
    </submittedName>
</protein>
<dbReference type="Proteomes" id="UP000198582">
    <property type="component" value="Unassembled WGS sequence"/>
</dbReference>
<dbReference type="SUPFAM" id="SSF52540">
    <property type="entry name" value="P-loop containing nucleoside triphosphate hydrolases"/>
    <property type="match status" value="1"/>
</dbReference>
<dbReference type="EMBL" id="FOEF01000003">
    <property type="protein sequence ID" value="SEP09040.1"/>
    <property type="molecule type" value="Genomic_DNA"/>
</dbReference>
<keyword evidence="1" id="KW-0418">Kinase</keyword>
<reference evidence="1 2" key="1">
    <citation type="submission" date="2016-10" db="EMBL/GenBank/DDBJ databases">
        <authorList>
            <person name="de Groot N.N."/>
        </authorList>
    </citation>
    <scope>NUCLEOTIDE SEQUENCE [LARGE SCALE GENOMIC DNA]</scope>
    <source>
        <strain evidence="1 2">DSM 44993</strain>
    </source>
</reference>
<organism evidence="1 2">
    <name type="scientific">Amycolatopsis saalfeldensis</name>
    <dbReference type="NCBI Taxonomy" id="394193"/>
    <lineage>
        <taxon>Bacteria</taxon>
        <taxon>Bacillati</taxon>
        <taxon>Actinomycetota</taxon>
        <taxon>Actinomycetes</taxon>
        <taxon>Pseudonocardiales</taxon>
        <taxon>Pseudonocardiaceae</taxon>
        <taxon>Amycolatopsis</taxon>
    </lineage>
</organism>
<gene>
    <name evidence="1" type="ORF">SAMN04489732_103582</name>
</gene>
<proteinExistence type="predicted"/>
<dbReference type="AlphaFoldDB" id="A0A1H8V0L1"/>
<accession>A0A1H8V0L1</accession>